<reference evidence="4" key="1">
    <citation type="journal article" date="2019" name="Int. J. Syst. Evol. Microbiol.">
        <title>The Global Catalogue of Microorganisms (GCM) 10K type strain sequencing project: providing services to taxonomists for standard genome sequencing and annotation.</title>
        <authorList>
            <consortium name="The Broad Institute Genomics Platform"/>
            <consortium name="The Broad Institute Genome Sequencing Center for Infectious Disease"/>
            <person name="Wu L."/>
            <person name="Ma J."/>
        </authorList>
    </citation>
    <scope>NUCLEOTIDE SEQUENCE [LARGE SCALE GENOMIC DNA]</scope>
    <source>
        <strain evidence="4">KCTC 52168</strain>
    </source>
</reference>
<evidence type="ECO:0000313" key="4">
    <source>
        <dbReference type="Proteomes" id="UP001595556"/>
    </source>
</evidence>
<evidence type="ECO:0000256" key="2">
    <source>
        <dbReference type="HAMAP-Rule" id="MF_00634"/>
    </source>
</evidence>
<proteinExistence type="inferred from homology"/>
<dbReference type="NCBIfam" id="TIGR00251">
    <property type="entry name" value="DUF167 family protein"/>
    <property type="match status" value="1"/>
</dbReference>
<dbReference type="RefSeq" id="WP_377306108.1">
    <property type="nucleotide sequence ID" value="NZ_CP180191.1"/>
</dbReference>
<dbReference type="Gene3D" id="3.30.1200.10">
    <property type="entry name" value="YggU-like"/>
    <property type="match status" value="1"/>
</dbReference>
<dbReference type="SUPFAM" id="SSF69786">
    <property type="entry name" value="YggU-like"/>
    <property type="match status" value="1"/>
</dbReference>
<dbReference type="PANTHER" id="PTHR13420">
    <property type="entry name" value="UPF0235 PROTEIN C15ORF40"/>
    <property type="match status" value="1"/>
</dbReference>
<evidence type="ECO:0000256" key="1">
    <source>
        <dbReference type="ARBA" id="ARBA00010364"/>
    </source>
</evidence>
<organism evidence="3 4">
    <name type="scientific">Piscinibacterium candidicorallinum</name>
    <dbReference type="NCBI Taxonomy" id="1793872"/>
    <lineage>
        <taxon>Bacteria</taxon>
        <taxon>Pseudomonadati</taxon>
        <taxon>Pseudomonadota</taxon>
        <taxon>Betaproteobacteria</taxon>
        <taxon>Burkholderiales</taxon>
        <taxon>Piscinibacterium</taxon>
    </lineage>
</organism>
<accession>A0ABV7H659</accession>
<dbReference type="InterPro" id="IPR003746">
    <property type="entry name" value="DUF167"/>
</dbReference>
<sequence>MPTTLSLKVKPQARQSRLEQLADGTWLAQVKAPPVDGKANKEVIALVAAHFGVRAAQVTIKSGAGGRMKLVTVDG</sequence>
<comment type="similarity">
    <text evidence="1 2">Belongs to the UPF0235 family.</text>
</comment>
<comment type="caution">
    <text evidence="3">The sequence shown here is derived from an EMBL/GenBank/DDBJ whole genome shotgun (WGS) entry which is preliminary data.</text>
</comment>
<protein>
    <recommendedName>
        <fullName evidence="2">UPF0235 protein ACFOEN_17325</fullName>
    </recommendedName>
</protein>
<dbReference type="Pfam" id="PF02594">
    <property type="entry name" value="DUF167"/>
    <property type="match status" value="1"/>
</dbReference>
<evidence type="ECO:0000313" key="3">
    <source>
        <dbReference type="EMBL" id="MFC3149388.1"/>
    </source>
</evidence>
<dbReference type="Proteomes" id="UP001595556">
    <property type="component" value="Unassembled WGS sequence"/>
</dbReference>
<keyword evidence="4" id="KW-1185">Reference proteome</keyword>
<gene>
    <name evidence="3" type="ORF">ACFOEN_17325</name>
</gene>
<dbReference type="EMBL" id="JBHRTI010000010">
    <property type="protein sequence ID" value="MFC3149388.1"/>
    <property type="molecule type" value="Genomic_DNA"/>
</dbReference>
<dbReference type="InterPro" id="IPR036591">
    <property type="entry name" value="YggU-like_sf"/>
</dbReference>
<dbReference type="SMART" id="SM01152">
    <property type="entry name" value="DUF167"/>
    <property type="match status" value="1"/>
</dbReference>
<name>A0ABV7H659_9BURK</name>
<dbReference type="HAMAP" id="MF_00634">
    <property type="entry name" value="UPF0235"/>
    <property type="match status" value="1"/>
</dbReference>
<dbReference type="PANTHER" id="PTHR13420:SF7">
    <property type="entry name" value="UPF0235 PROTEIN C15ORF40"/>
    <property type="match status" value="1"/>
</dbReference>